<evidence type="ECO:0000256" key="1">
    <source>
        <dbReference type="ARBA" id="ARBA00004141"/>
    </source>
</evidence>
<dbReference type="Gene3D" id="1.20.1740.10">
    <property type="entry name" value="Amino acid/polyamine transporter I"/>
    <property type="match status" value="1"/>
</dbReference>
<protein>
    <submittedName>
        <fullName evidence="7">Amino acid permease</fullName>
    </submittedName>
</protein>
<accession>A0A7Y0HFP2</accession>
<feature type="transmembrane region" description="Helical" evidence="6">
    <location>
        <begin position="85"/>
        <end position="106"/>
    </location>
</feature>
<feature type="transmembrane region" description="Helical" evidence="6">
    <location>
        <begin position="12"/>
        <end position="34"/>
    </location>
</feature>
<dbReference type="GO" id="GO:0015171">
    <property type="term" value="F:amino acid transmembrane transporter activity"/>
    <property type="evidence" value="ECO:0007669"/>
    <property type="project" value="TreeGrafter"/>
</dbReference>
<feature type="transmembrane region" description="Helical" evidence="6">
    <location>
        <begin position="378"/>
        <end position="397"/>
    </location>
</feature>
<keyword evidence="3 6" id="KW-0812">Transmembrane</keyword>
<dbReference type="GO" id="GO:0016020">
    <property type="term" value="C:membrane"/>
    <property type="evidence" value="ECO:0007669"/>
    <property type="project" value="UniProtKB-SubCell"/>
</dbReference>
<evidence type="ECO:0000256" key="3">
    <source>
        <dbReference type="ARBA" id="ARBA00022692"/>
    </source>
</evidence>
<dbReference type="PIRSF" id="PIRSF006060">
    <property type="entry name" value="AA_transporter"/>
    <property type="match status" value="1"/>
</dbReference>
<evidence type="ECO:0000256" key="6">
    <source>
        <dbReference type="SAM" id="Phobius"/>
    </source>
</evidence>
<evidence type="ECO:0000256" key="4">
    <source>
        <dbReference type="ARBA" id="ARBA00022989"/>
    </source>
</evidence>
<keyword evidence="8" id="KW-1185">Reference proteome</keyword>
<evidence type="ECO:0000313" key="7">
    <source>
        <dbReference type="EMBL" id="NMM46055.1"/>
    </source>
</evidence>
<sequence>MAELKRSLSLPLVVLYGLGVTIGAGIYVLLGAAAGRAGMYAPLSFVLAGIVMAFSAASFAELSARFPVSAGEAAYVRAGLQSNKLSLVVGFLVILSGVVSSAAITVGSTGYLREFIDWTPWFMILVVLVVVGGIAAWGIVESIVFASLFTIVEAGALIALIGTGIAVDPGIVGRFPEILPDMSDNMAWSGVLSAGLLAFFAFVGFEDIVNLAEEVKNPRKVLPLAILLTLIGAMGIYFLVTAVAVLSVPLDELAASDAPVSLVFGRIAGVSPVVVTLIAIVATLNGVVIQIVMASRVLYGLAKQNSIPSVFAHVHPVTQTPLIATVSVVFVVLILALFFPVENLAEWTSRIVLTVFALVNLSLFRIKRQEGVLPPDGFVAPIWVPIAGFLSCAAFLLGDLLV</sequence>
<comment type="caution">
    <text evidence="7">The sequence shown here is derived from an EMBL/GenBank/DDBJ whole genome shotgun (WGS) entry which is preliminary data.</text>
</comment>
<reference evidence="7 8" key="1">
    <citation type="submission" date="2020-04" db="EMBL/GenBank/DDBJ databases">
        <title>Rhodospirillaceae bacterium KN72 isolated from deep sea.</title>
        <authorList>
            <person name="Zhang D.-C."/>
        </authorList>
    </citation>
    <scope>NUCLEOTIDE SEQUENCE [LARGE SCALE GENOMIC DNA]</scope>
    <source>
        <strain evidence="7 8">KN72</strain>
    </source>
</reference>
<dbReference type="Pfam" id="PF13520">
    <property type="entry name" value="AA_permease_2"/>
    <property type="match status" value="1"/>
</dbReference>
<dbReference type="PANTHER" id="PTHR43243:SF4">
    <property type="entry name" value="CATIONIC AMINO ACID TRANSPORTER 4"/>
    <property type="match status" value="1"/>
</dbReference>
<comment type="subcellular location">
    <subcellularLocation>
        <location evidence="1">Membrane</location>
        <topology evidence="1">Multi-pass membrane protein</topology>
    </subcellularLocation>
</comment>
<feature type="transmembrane region" description="Helical" evidence="6">
    <location>
        <begin position="187"/>
        <end position="209"/>
    </location>
</feature>
<feature type="transmembrane region" description="Helical" evidence="6">
    <location>
        <begin position="270"/>
        <end position="299"/>
    </location>
</feature>
<feature type="transmembrane region" description="Helical" evidence="6">
    <location>
        <begin position="347"/>
        <end position="366"/>
    </location>
</feature>
<name>A0A7Y0HFP2_9PROT</name>
<evidence type="ECO:0000256" key="5">
    <source>
        <dbReference type="ARBA" id="ARBA00023136"/>
    </source>
</evidence>
<keyword evidence="2" id="KW-0813">Transport</keyword>
<dbReference type="RefSeq" id="WP_169626449.1">
    <property type="nucleotide sequence ID" value="NZ_JABBNT010000005.1"/>
</dbReference>
<evidence type="ECO:0000256" key="2">
    <source>
        <dbReference type="ARBA" id="ARBA00022448"/>
    </source>
</evidence>
<gene>
    <name evidence="7" type="ORF">HH303_16295</name>
</gene>
<feature type="transmembrane region" description="Helical" evidence="6">
    <location>
        <begin position="320"/>
        <end position="341"/>
    </location>
</feature>
<feature type="transmembrane region" description="Helical" evidence="6">
    <location>
        <begin position="144"/>
        <end position="167"/>
    </location>
</feature>
<feature type="transmembrane region" description="Helical" evidence="6">
    <location>
        <begin position="221"/>
        <end position="250"/>
    </location>
</feature>
<dbReference type="PANTHER" id="PTHR43243">
    <property type="entry name" value="INNER MEMBRANE TRANSPORTER YGJI-RELATED"/>
    <property type="match status" value="1"/>
</dbReference>
<evidence type="ECO:0000313" key="8">
    <source>
        <dbReference type="Proteomes" id="UP000539372"/>
    </source>
</evidence>
<dbReference type="Proteomes" id="UP000539372">
    <property type="component" value="Unassembled WGS sequence"/>
</dbReference>
<organism evidence="7 8">
    <name type="scientific">Pacificispira spongiicola</name>
    <dbReference type="NCBI Taxonomy" id="2729598"/>
    <lineage>
        <taxon>Bacteria</taxon>
        <taxon>Pseudomonadati</taxon>
        <taxon>Pseudomonadota</taxon>
        <taxon>Alphaproteobacteria</taxon>
        <taxon>Rhodospirillales</taxon>
        <taxon>Rhodospirillaceae</taxon>
        <taxon>Pacificispira</taxon>
    </lineage>
</organism>
<keyword evidence="5 6" id="KW-0472">Membrane</keyword>
<proteinExistence type="predicted"/>
<dbReference type="InterPro" id="IPR002293">
    <property type="entry name" value="AA/rel_permease1"/>
</dbReference>
<keyword evidence="4 6" id="KW-1133">Transmembrane helix</keyword>
<feature type="transmembrane region" description="Helical" evidence="6">
    <location>
        <begin position="40"/>
        <end position="64"/>
    </location>
</feature>
<dbReference type="EMBL" id="JABBNT010000005">
    <property type="protein sequence ID" value="NMM46055.1"/>
    <property type="molecule type" value="Genomic_DNA"/>
</dbReference>
<dbReference type="AlphaFoldDB" id="A0A7Y0HFP2"/>
<feature type="transmembrane region" description="Helical" evidence="6">
    <location>
        <begin position="118"/>
        <end position="137"/>
    </location>
</feature>